<dbReference type="AlphaFoldDB" id="A0A502CB30"/>
<dbReference type="Pfam" id="PF10609">
    <property type="entry name" value="ParA"/>
    <property type="match status" value="1"/>
</dbReference>
<gene>
    <name evidence="11" type="primary">apbC</name>
    <name evidence="11" type="ORF">EAH88_06755</name>
</gene>
<comment type="similarity">
    <text evidence="1">In the N-terminal section; belongs to the MIP18 family.</text>
</comment>
<dbReference type="GO" id="GO:0005829">
    <property type="term" value="C:cytosol"/>
    <property type="evidence" value="ECO:0007669"/>
    <property type="project" value="TreeGrafter"/>
</dbReference>
<evidence type="ECO:0000256" key="9">
    <source>
        <dbReference type="HAMAP-Rule" id="MF_02040"/>
    </source>
</evidence>
<comment type="similarity">
    <text evidence="8 9">Belongs to the Mrp/NBP35 ATP-binding proteins family.</text>
</comment>
<evidence type="ECO:0000256" key="4">
    <source>
        <dbReference type="ARBA" id="ARBA00022741"/>
    </source>
</evidence>
<evidence type="ECO:0000313" key="12">
    <source>
        <dbReference type="Proteomes" id="UP000319486"/>
    </source>
</evidence>
<keyword evidence="6 9" id="KW-0408">Iron</keyword>
<dbReference type="GO" id="GO:0016226">
    <property type="term" value="P:iron-sulfur cluster assembly"/>
    <property type="evidence" value="ECO:0007669"/>
    <property type="project" value="InterPro"/>
</dbReference>
<feature type="binding site" evidence="9">
    <location>
        <begin position="105"/>
        <end position="112"/>
    </location>
    <ligand>
        <name>ATP</name>
        <dbReference type="ChEBI" id="CHEBI:30616"/>
    </ligand>
</feature>
<keyword evidence="4 9" id="KW-0547">Nucleotide-binding</keyword>
<name>A0A502CB30_9GAMM</name>
<dbReference type="PANTHER" id="PTHR42961">
    <property type="entry name" value="IRON-SULFUR PROTEIN NUBPL"/>
    <property type="match status" value="1"/>
</dbReference>
<dbReference type="GO" id="GO:0140663">
    <property type="term" value="F:ATP-dependent FeS chaperone activity"/>
    <property type="evidence" value="ECO:0007669"/>
    <property type="project" value="InterPro"/>
</dbReference>
<dbReference type="InterPro" id="IPR002744">
    <property type="entry name" value="MIP18-like"/>
</dbReference>
<evidence type="ECO:0000256" key="2">
    <source>
        <dbReference type="ARBA" id="ARBA00008205"/>
    </source>
</evidence>
<accession>A0A502CB30</accession>
<evidence type="ECO:0000313" key="11">
    <source>
        <dbReference type="EMBL" id="TPG10063.1"/>
    </source>
</evidence>
<keyword evidence="3 9" id="KW-0479">Metal-binding</keyword>
<dbReference type="InterPro" id="IPR033756">
    <property type="entry name" value="YlxH/NBP35"/>
</dbReference>
<dbReference type="SUPFAM" id="SSF52540">
    <property type="entry name" value="P-loop containing nucleoside triphosphate hydrolases"/>
    <property type="match status" value="1"/>
</dbReference>
<dbReference type="InterPro" id="IPR027417">
    <property type="entry name" value="P-loop_NTPase"/>
</dbReference>
<dbReference type="STRING" id="582702.SAMN05192579_11162"/>
<dbReference type="EMBL" id="RCZO01000003">
    <property type="protein sequence ID" value="TPG10063.1"/>
    <property type="molecule type" value="Genomic_DNA"/>
</dbReference>
<comment type="subunit">
    <text evidence="9">Homodimer.</text>
</comment>
<dbReference type="InterPro" id="IPR044304">
    <property type="entry name" value="NUBPL-like"/>
</dbReference>
<organism evidence="11 12">
    <name type="scientific">Rhodanobacter glycinis</name>
    <dbReference type="NCBI Taxonomy" id="582702"/>
    <lineage>
        <taxon>Bacteria</taxon>
        <taxon>Pseudomonadati</taxon>
        <taxon>Pseudomonadota</taxon>
        <taxon>Gammaproteobacteria</taxon>
        <taxon>Lysobacterales</taxon>
        <taxon>Rhodanobacteraceae</taxon>
        <taxon>Rhodanobacter</taxon>
    </lineage>
</organism>
<dbReference type="CDD" id="cd02037">
    <property type="entry name" value="Mrp_NBP35"/>
    <property type="match status" value="1"/>
</dbReference>
<protein>
    <recommendedName>
        <fullName evidence="9">Iron-sulfur cluster carrier protein</fullName>
    </recommendedName>
</protein>
<dbReference type="PROSITE" id="PS01215">
    <property type="entry name" value="MRP"/>
    <property type="match status" value="1"/>
</dbReference>
<comment type="caution">
    <text evidence="11">The sequence shown here is derived from an EMBL/GenBank/DDBJ whole genome shotgun (WGS) entry which is preliminary data.</text>
</comment>
<evidence type="ECO:0000259" key="10">
    <source>
        <dbReference type="Pfam" id="PF01883"/>
    </source>
</evidence>
<dbReference type="Pfam" id="PF01883">
    <property type="entry name" value="FeS_assembly_P"/>
    <property type="match status" value="1"/>
</dbReference>
<dbReference type="GO" id="GO:0005524">
    <property type="term" value="F:ATP binding"/>
    <property type="evidence" value="ECO:0007669"/>
    <property type="project" value="UniProtKB-UniRule"/>
</dbReference>
<keyword evidence="9" id="KW-0378">Hydrolase</keyword>
<keyword evidence="5 9" id="KW-0067">ATP-binding</keyword>
<dbReference type="Gene3D" id="3.40.50.300">
    <property type="entry name" value="P-loop containing nucleotide triphosphate hydrolases"/>
    <property type="match status" value="1"/>
</dbReference>
<dbReference type="HAMAP" id="MF_02040">
    <property type="entry name" value="Mrp_NBP35"/>
    <property type="match status" value="1"/>
</dbReference>
<sequence length="364" mass="38200">MTQANEALVRQILGDLIDTHTGAPLAEAVRAIGVDGAKVSVDLQLGYPAAGAIDDLTARVRQALEADPAIDSAAVSITSRIHVHKVQGTLGPLPNVKNIIVVASGKGGVGKSTVSANLALALQAEGAKVGVMDADIYGPSQPTMLGVHGKPASPDGKSITPMQAHGMPVMSIGFLVEEDTPMIWRGPMVTQAMMQLLTDTRWEQLDYLIVDLPPGTGDIQLTLSQKVPVAGAVIVTTPQDIALLDARKALKMFEKVEVPVLGVVENMATHICSNCGHEEHIFGEGGGERMSSQYGVPYLGSLPLDIRIREQADSGNPTVAAMPDSDLAARYREIARNAAGRLSRQPRNKSLGLGKIVVQGAPAA</sequence>
<keyword evidence="12" id="KW-1185">Reference proteome</keyword>
<dbReference type="RefSeq" id="WP_140650521.1">
    <property type="nucleotide sequence ID" value="NZ_RCZO01000003.1"/>
</dbReference>
<dbReference type="GO" id="GO:0046872">
    <property type="term" value="F:metal ion binding"/>
    <property type="evidence" value="ECO:0007669"/>
    <property type="project" value="UniProtKB-KW"/>
</dbReference>
<comment type="similarity">
    <text evidence="2">In the C-terminal section; belongs to the Mrp/NBP35 ATP-binding proteins family.</text>
</comment>
<dbReference type="Proteomes" id="UP000319486">
    <property type="component" value="Unassembled WGS sequence"/>
</dbReference>
<dbReference type="GO" id="GO:0016887">
    <property type="term" value="F:ATP hydrolysis activity"/>
    <property type="evidence" value="ECO:0007669"/>
    <property type="project" value="UniProtKB-UniRule"/>
</dbReference>
<dbReference type="SUPFAM" id="SSF117916">
    <property type="entry name" value="Fe-S cluster assembly (FSCA) domain-like"/>
    <property type="match status" value="1"/>
</dbReference>
<dbReference type="GO" id="GO:0051539">
    <property type="term" value="F:4 iron, 4 sulfur cluster binding"/>
    <property type="evidence" value="ECO:0007669"/>
    <property type="project" value="TreeGrafter"/>
</dbReference>
<dbReference type="NCBIfam" id="NF008669">
    <property type="entry name" value="PRK11670.1"/>
    <property type="match status" value="1"/>
</dbReference>
<evidence type="ECO:0000256" key="5">
    <source>
        <dbReference type="ARBA" id="ARBA00022840"/>
    </source>
</evidence>
<proteinExistence type="inferred from homology"/>
<reference evidence="11 12" key="1">
    <citation type="journal article" date="2019" name="Environ. Microbiol.">
        <title>Species interactions and distinct microbial communities in high Arctic permafrost affected cryosols are associated with the CH4 and CO2 gas fluxes.</title>
        <authorList>
            <person name="Altshuler I."/>
            <person name="Hamel J."/>
            <person name="Turney S."/>
            <person name="Magnuson E."/>
            <person name="Levesque R."/>
            <person name="Greer C."/>
            <person name="Whyte L.G."/>
        </authorList>
    </citation>
    <scope>NUCLEOTIDE SEQUENCE [LARGE SCALE GENOMIC DNA]</scope>
    <source>
        <strain evidence="11 12">S13Y</strain>
    </source>
</reference>
<feature type="domain" description="MIP18 family-like" evidence="10">
    <location>
        <begin position="8"/>
        <end position="76"/>
    </location>
</feature>
<evidence type="ECO:0000256" key="6">
    <source>
        <dbReference type="ARBA" id="ARBA00023004"/>
    </source>
</evidence>
<dbReference type="InterPro" id="IPR000808">
    <property type="entry name" value="Mrp-like_CS"/>
</dbReference>
<evidence type="ECO:0000256" key="1">
    <source>
        <dbReference type="ARBA" id="ARBA00007352"/>
    </source>
</evidence>
<dbReference type="InterPro" id="IPR034904">
    <property type="entry name" value="FSCA_dom_sf"/>
</dbReference>
<evidence type="ECO:0000256" key="3">
    <source>
        <dbReference type="ARBA" id="ARBA00022723"/>
    </source>
</evidence>
<keyword evidence="7 9" id="KW-0411">Iron-sulfur</keyword>
<comment type="function">
    <text evidence="9">Binds and transfers iron-sulfur (Fe-S) clusters to target apoproteins. Can hydrolyze ATP.</text>
</comment>
<dbReference type="InterPro" id="IPR019591">
    <property type="entry name" value="Mrp/NBP35_ATP-bd"/>
</dbReference>
<evidence type="ECO:0000256" key="8">
    <source>
        <dbReference type="ARBA" id="ARBA00024036"/>
    </source>
</evidence>
<dbReference type="PANTHER" id="PTHR42961:SF2">
    <property type="entry name" value="IRON-SULFUR PROTEIN NUBPL"/>
    <property type="match status" value="1"/>
</dbReference>
<dbReference type="FunFam" id="3.40.50.300:FF:000418">
    <property type="entry name" value="Iron-sulfur cluster carrier protein"/>
    <property type="match status" value="1"/>
</dbReference>
<evidence type="ECO:0000256" key="7">
    <source>
        <dbReference type="ARBA" id="ARBA00023014"/>
    </source>
</evidence>